<sequence>MPQKLSDQQKLVVQDMDAKITALVGRLTAADLRALLVGAAPGGPEEADFGRRFRALSGELAALGDLVQTEAGLSPSVGANTSITAGANPQLLRLELRPELVESVTSSHLNTLTVLHELSHTLREGGAFPVKDYAYRSEWAWGYLTPALTAVNADSYAELAARLAEGALGRPGRYGKLGPLPAQREHLRSVAGRTVLGAALAWVDLVLNRAWIRGSGALAHAEVDVPDSELAARQRAWSADPDQAALVAFEQKLVSEGLIAARYSGLGSHGLSWLGKGAVRGISDCLERAKQLLSRLEVVPVAADGGHVSCDASSGALMVWRGVFGEDVQRLGGRILEAVLAAVAPAGFYQPAYASRLRDIVDWLVENDRPQERLALQPLLRALTALPVPATTAQDWDALAQALPRAILADVATRWQLVATHAADTAALAPEKRKALQHLDTVLRRDVGQATAVSRRLTTTKAEVDALLAAVDAVAKQVVPHFKDEAARYADLRLELSVLRR</sequence>
<organism evidence="1 2">
    <name type="scientific">Kitasatospora saccharophila</name>
    <dbReference type="NCBI Taxonomy" id="407973"/>
    <lineage>
        <taxon>Bacteria</taxon>
        <taxon>Bacillati</taxon>
        <taxon>Actinomycetota</taxon>
        <taxon>Actinomycetes</taxon>
        <taxon>Kitasatosporales</taxon>
        <taxon>Streptomycetaceae</taxon>
        <taxon>Kitasatospora</taxon>
    </lineage>
</organism>
<dbReference type="Proteomes" id="UP001500897">
    <property type="component" value="Unassembled WGS sequence"/>
</dbReference>
<gene>
    <name evidence="1" type="ORF">GCM10009759_28780</name>
</gene>
<comment type="caution">
    <text evidence="1">The sequence shown here is derived from an EMBL/GenBank/DDBJ whole genome shotgun (WGS) entry which is preliminary data.</text>
</comment>
<keyword evidence="2" id="KW-1185">Reference proteome</keyword>
<evidence type="ECO:0000313" key="2">
    <source>
        <dbReference type="Proteomes" id="UP001500897"/>
    </source>
</evidence>
<dbReference type="RefSeq" id="WP_344552431.1">
    <property type="nucleotide sequence ID" value="NZ_BAAANS010000016.1"/>
</dbReference>
<evidence type="ECO:0000313" key="1">
    <source>
        <dbReference type="EMBL" id="GAA2098102.1"/>
    </source>
</evidence>
<name>A0ABN2WSB7_9ACTN</name>
<evidence type="ECO:0008006" key="3">
    <source>
        <dbReference type="Google" id="ProtNLM"/>
    </source>
</evidence>
<accession>A0ABN2WSB7</accession>
<reference evidence="1 2" key="1">
    <citation type="journal article" date="2019" name="Int. J. Syst. Evol. Microbiol.">
        <title>The Global Catalogue of Microorganisms (GCM) 10K type strain sequencing project: providing services to taxonomists for standard genome sequencing and annotation.</title>
        <authorList>
            <consortium name="The Broad Institute Genomics Platform"/>
            <consortium name="The Broad Institute Genome Sequencing Center for Infectious Disease"/>
            <person name="Wu L."/>
            <person name="Ma J."/>
        </authorList>
    </citation>
    <scope>NUCLEOTIDE SEQUENCE [LARGE SCALE GENOMIC DNA]</scope>
    <source>
        <strain evidence="1 2">JCM 14559</strain>
    </source>
</reference>
<dbReference type="EMBL" id="BAAANS010000016">
    <property type="protein sequence ID" value="GAA2098102.1"/>
    <property type="molecule type" value="Genomic_DNA"/>
</dbReference>
<protein>
    <recommendedName>
        <fullName evidence="3">HEXXH motif-containing protein</fullName>
    </recommendedName>
</protein>
<proteinExistence type="predicted"/>